<dbReference type="Proteomes" id="UP000033096">
    <property type="component" value="Chromosome"/>
</dbReference>
<feature type="domain" description="Thioredoxin" evidence="1">
    <location>
        <begin position="16"/>
        <end position="167"/>
    </location>
</feature>
<evidence type="ECO:0000313" key="2">
    <source>
        <dbReference type="EMBL" id="AKB43848.1"/>
    </source>
</evidence>
<dbReference type="EMBL" id="CP009520">
    <property type="protein sequence ID" value="AKB43848.1"/>
    <property type="molecule type" value="Genomic_DNA"/>
</dbReference>
<dbReference type="PATRIC" id="fig|1434123.4.peg.1898"/>
<dbReference type="GO" id="GO:0015035">
    <property type="term" value="F:protein-disulfide reductase activity"/>
    <property type="evidence" value="ECO:0007669"/>
    <property type="project" value="TreeGrafter"/>
</dbReference>
<keyword evidence="3" id="KW-1185">Reference proteome</keyword>
<dbReference type="STRING" id="1434123.MSVAZ_1579"/>
<dbReference type="Gene3D" id="3.40.30.10">
    <property type="entry name" value="Glutaredoxin"/>
    <property type="match status" value="1"/>
</dbReference>
<dbReference type="PROSITE" id="PS51352">
    <property type="entry name" value="THIOREDOXIN_2"/>
    <property type="match status" value="1"/>
</dbReference>
<evidence type="ECO:0000313" key="3">
    <source>
        <dbReference type="Proteomes" id="UP000033096"/>
    </source>
</evidence>
<dbReference type="PANTHER" id="PTHR45663">
    <property type="entry name" value="GEO12009P1"/>
    <property type="match status" value="1"/>
</dbReference>
<dbReference type="HOGENOM" id="CLU_133605_0_0_2"/>
<dbReference type="PROSITE" id="PS51257">
    <property type="entry name" value="PROKAR_LIPOPROTEIN"/>
    <property type="match status" value="1"/>
</dbReference>
<accession>A0A0E3Q5W0</accession>
<dbReference type="PANTHER" id="PTHR45663:SF11">
    <property type="entry name" value="GEO12009P1"/>
    <property type="match status" value="1"/>
</dbReference>
<dbReference type="InterPro" id="IPR013766">
    <property type="entry name" value="Thioredoxin_domain"/>
</dbReference>
<sequence>MKQLVILSILIIAVLFTAGCTEPNPTQESHDNGYVVNTTELHYNGSIVNTTELEQINTSLEKGPVFLKIGAEWCGPCQKMEPILQELANKYEGKATIMSVDLEQSPEFIEYFGISSIPDSSVIIGIENGEYVYMQEDGNVSKDRFTARILGLRDQQEFEKVLDLALQKENIKSK</sequence>
<protein>
    <submittedName>
        <fullName evidence="2">Thioredoxin</fullName>
    </submittedName>
</protein>
<dbReference type="AlphaFoldDB" id="A0A0E3Q5W0"/>
<dbReference type="GO" id="GO:0005737">
    <property type="term" value="C:cytoplasm"/>
    <property type="evidence" value="ECO:0007669"/>
    <property type="project" value="TreeGrafter"/>
</dbReference>
<evidence type="ECO:0000259" key="1">
    <source>
        <dbReference type="PROSITE" id="PS51352"/>
    </source>
</evidence>
<dbReference type="SUPFAM" id="SSF52833">
    <property type="entry name" value="Thioredoxin-like"/>
    <property type="match status" value="1"/>
</dbReference>
<name>A0A0E3Q5W0_9EURY</name>
<dbReference type="KEGG" id="mvc:MSVAZ_1579"/>
<reference evidence="2 3" key="1">
    <citation type="submission" date="2014-07" db="EMBL/GenBank/DDBJ databases">
        <title>Methanogenic archaea and the global carbon cycle.</title>
        <authorList>
            <person name="Henriksen J.R."/>
            <person name="Luke J."/>
            <person name="Reinhart S."/>
            <person name="Benedict M.N."/>
            <person name="Youngblut N.D."/>
            <person name="Metcalf M.E."/>
            <person name="Whitaker R.J."/>
            <person name="Metcalf W.W."/>
        </authorList>
    </citation>
    <scope>NUCLEOTIDE SEQUENCE [LARGE SCALE GENOMIC DNA]</scope>
    <source>
        <strain evidence="2 3">Z-761</strain>
    </source>
</reference>
<dbReference type="InterPro" id="IPR036249">
    <property type="entry name" value="Thioredoxin-like_sf"/>
</dbReference>
<gene>
    <name evidence="2" type="ORF">MSVAZ_1579</name>
</gene>
<dbReference type="CDD" id="cd02947">
    <property type="entry name" value="TRX_family"/>
    <property type="match status" value="1"/>
</dbReference>
<organism evidence="2 3">
    <name type="scientific">Methanosarcina vacuolata Z-761</name>
    <dbReference type="NCBI Taxonomy" id="1434123"/>
    <lineage>
        <taxon>Archaea</taxon>
        <taxon>Methanobacteriati</taxon>
        <taxon>Methanobacteriota</taxon>
        <taxon>Stenosarchaea group</taxon>
        <taxon>Methanomicrobia</taxon>
        <taxon>Methanosarcinales</taxon>
        <taxon>Methanosarcinaceae</taxon>
        <taxon>Methanosarcina</taxon>
    </lineage>
</organism>
<dbReference type="Pfam" id="PF00085">
    <property type="entry name" value="Thioredoxin"/>
    <property type="match status" value="1"/>
</dbReference>
<proteinExistence type="predicted"/>
<dbReference type="RefSeq" id="WP_048120135.1">
    <property type="nucleotide sequence ID" value="NZ_CP009520.1"/>
</dbReference>
<dbReference type="GeneID" id="24810012"/>